<dbReference type="PANTHER" id="PTHR34857">
    <property type="entry name" value="SLL0384 PROTEIN"/>
    <property type="match status" value="1"/>
</dbReference>
<evidence type="ECO:0000256" key="5">
    <source>
        <dbReference type="ARBA" id="ARBA00023136"/>
    </source>
</evidence>
<dbReference type="EMBL" id="LSDG01000019">
    <property type="protein sequence ID" value="KXB67317.1"/>
    <property type="molecule type" value="Genomic_DNA"/>
</dbReference>
<dbReference type="AlphaFoldDB" id="A0A134AHW1"/>
<evidence type="ECO:0000256" key="6">
    <source>
        <dbReference type="SAM" id="Phobius"/>
    </source>
</evidence>
<dbReference type="CDD" id="cd16914">
    <property type="entry name" value="EcfT"/>
    <property type="match status" value="1"/>
</dbReference>
<dbReference type="Proteomes" id="UP000070442">
    <property type="component" value="Unassembled WGS sequence"/>
</dbReference>
<protein>
    <submittedName>
        <fullName evidence="7">Cobalt transport protein</fullName>
    </submittedName>
</protein>
<name>A0A134AHW1_9FIRM</name>
<dbReference type="Pfam" id="PF02361">
    <property type="entry name" value="CbiQ"/>
    <property type="match status" value="1"/>
</dbReference>
<dbReference type="RefSeq" id="WP_068367029.1">
    <property type="nucleotide sequence ID" value="NZ_KQ960171.1"/>
</dbReference>
<dbReference type="InterPro" id="IPR051611">
    <property type="entry name" value="ECF_transporter_component"/>
</dbReference>
<evidence type="ECO:0000256" key="4">
    <source>
        <dbReference type="ARBA" id="ARBA00022989"/>
    </source>
</evidence>
<comment type="subcellular location">
    <subcellularLocation>
        <location evidence="1">Membrane</location>
        <topology evidence="1">Multi-pass membrane protein</topology>
    </subcellularLocation>
</comment>
<gene>
    <name evidence="7" type="ORF">HMPREF1863_00504</name>
</gene>
<keyword evidence="3 6" id="KW-0812">Transmembrane</keyword>
<organism evidence="7 8">
    <name type="scientific">Aedoeadaptatus coxii</name>
    <dbReference type="NCBI Taxonomy" id="755172"/>
    <lineage>
        <taxon>Bacteria</taxon>
        <taxon>Bacillati</taxon>
        <taxon>Bacillota</taxon>
        <taxon>Tissierellia</taxon>
        <taxon>Tissierellales</taxon>
        <taxon>Peptoniphilaceae</taxon>
        <taxon>Aedoeadaptatus</taxon>
    </lineage>
</organism>
<feature type="transmembrane region" description="Helical" evidence="6">
    <location>
        <begin position="17"/>
        <end position="47"/>
    </location>
</feature>
<dbReference type="PANTHER" id="PTHR34857:SF2">
    <property type="entry name" value="SLL0384 PROTEIN"/>
    <property type="match status" value="1"/>
</dbReference>
<evidence type="ECO:0000256" key="1">
    <source>
        <dbReference type="ARBA" id="ARBA00004141"/>
    </source>
</evidence>
<evidence type="ECO:0000256" key="2">
    <source>
        <dbReference type="ARBA" id="ARBA00022475"/>
    </source>
</evidence>
<feature type="transmembrane region" description="Helical" evidence="6">
    <location>
        <begin position="83"/>
        <end position="105"/>
    </location>
</feature>
<feature type="transmembrane region" description="Helical" evidence="6">
    <location>
        <begin position="59"/>
        <end position="77"/>
    </location>
</feature>
<dbReference type="InterPro" id="IPR003339">
    <property type="entry name" value="ABC/ECF_trnsptr_transmembrane"/>
</dbReference>
<dbReference type="PATRIC" id="fig|755172.3.peg.481"/>
<dbReference type="OrthoDB" id="3730291at2"/>
<reference evidence="8" key="1">
    <citation type="submission" date="2016-01" db="EMBL/GenBank/DDBJ databases">
        <authorList>
            <person name="Mitreva M."/>
            <person name="Pepin K.H."/>
            <person name="Mihindukulasuriya K.A."/>
            <person name="Fulton R."/>
            <person name="Fronick C."/>
            <person name="O'Laughlin M."/>
            <person name="Miner T."/>
            <person name="Herter B."/>
            <person name="Rosa B.A."/>
            <person name="Cordes M."/>
            <person name="Tomlinson C."/>
            <person name="Wollam A."/>
            <person name="Palsikar V.B."/>
            <person name="Mardis E.R."/>
            <person name="Wilson R.K."/>
        </authorList>
    </citation>
    <scope>NUCLEOTIDE SEQUENCE [LARGE SCALE GENOMIC DNA]</scope>
    <source>
        <strain evidence="8">DNF00729</strain>
    </source>
</reference>
<evidence type="ECO:0000313" key="7">
    <source>
        <dbReference type="EMBL" id="KXB67317.1"/>
    </source>
</evidence>
<sequence>MNGTVSVSFNPNPITKFIVTMLVSFTVLHPIGLFAWGVMVWISLFFWLRGLKKEAVQSFLVFALLYFLPNFEGAMALPGFLKMFVALLVVVKMFYLPFMAGKYLIQTSDVGDIITSMDTVHVPRAITIPFAVMFRFFPSFKEEHHHIKQAMKIRGITLKNPLRYGEYVSVPLLILSSTIADDIAMAAETRGIGIEGEKTRFREVKRGVVDLVYFLGVFGFVLGGWLCSR</sequence>
<comment type="caution">
    <text evidence="7">The sequence shown here is derived from an EMBL/GenBank/DDBJ whole genome shotgun (WGS) entry which is preliminary data.</text>
</comment>
<feature type="transmembrane region" description="Helical" evidence="6">
    <location>
        <begin position="208"/>
        <end position="226"/>
    </location>
</feature>
<keyword evidence="8" id="KW-1185">Reference proteome</keyword>
<accession>A0A134AHW1</accession>
<keyword evidence="5 6" id="KW-0472">Membrane</keyword>
<proteinExistence type="predicted"/>
<evidence type="ECO:0000256" key="3">
    <source>
        <dbReference type="ARBA" id="ARBA00022692"/>
    </source>
</evidence>
<evidence type="ECO:0000313" key="8">
    <source>
        <dbReference type="Proteomes" id="UP000070442"/>
    </source>
</evidence>
<dbReference type="STRING" id="755172.HMPREF1863_00504"/>
<dbReference type="GO" id="GO:0005886">
    <property type="term" value="C:plasma membrane"/>
    <property type="evidence" value="ECO:0007669"/>
    <property type="project" value="UniProtKB-ARBA"/>
</dbReference>
<keyword evidence="4 6" id="KW-1133">Transmembrane helix</keyword>
<keyword evidence="2" id="KW-1003">Cell membrane</keyword>